<gene>
    <name evidence="2" type="ORF">O181_024201</name>
</gene>
<dbReference type="Proteomes" id="UP000765509">
    <property type="component" value="Unassembled WGS sequence"/>
</dbReference>
<proteinExistence type="predicted"/>
<name>A0A9Q3CG88_9BASI</name>
<dbReference type="EMBL" id="AVOT02007706">
    <property type="protein sequence ID" value="MBW0484486.1"/>
    <property type="molecule type" value="Genomic_DNA"/>
</dbReference>
<accession>A0A9Q3CG88</accession>
<reference evidence="2" key="1">
    <citation type="submission" date="2021-03" db="EMBL/GenBank/DDBJ databases">
        <title>Draft genome sequence of rust myrtle Austropuccinia psidii MF-1, a brazilian biotype.</title>
        <authorList>
            <person name="Quecine M.C."/>
            <person name="Pachon D.M.R."/>
            <person name="Bonatelli M.L."/>
            <person name="Correr F.H."/>
            <person name="Franceschini L.M."/>
            <person name="Leite T.F."/>
            <person name="Margarido G.R.A."/>
            <person name="Almeida C.A."/>
            <person name="Ferrarezi J.A."/>
            <person name="Labate C.A."/>
        </authorList>
    </citation>
    <scope>NUCLEOTIDE SEQUENCE</scope>
    <source>
        <strain evidence="2">MF-1</strain>
    </source>
</reference>
<keyword evidence="3" id="KW-1185">Reference proteome</keyword>
<feature type="compositionally biased region" description="Acidic residues" evidence="1">
    <location>
        <begin position="33"/>
        <end position="47"/>
    </location>
</feature>
<comment type="caution">
    <text evidence="2">The sequence shown here is derived from an EMBL/GenBank/DDBJ whole genome shotgun (WGS) entry which is preliminary data.</text>
</comment>
<sequence>MTKKQNSCHNLGPSDHYANNFQRKKIGYAMQEGAEEETPAEDSEADSMGDTIGGNFAYDKDPKGNFSGGVPRGNPIRNSENTFGRRITTRYFQLELVQTHTRCTDLPNHTN</sequence>
<protein>
    <submittedName>
        <fullName evidence="2">Uncharacterized protein</fullName>
    </submittedName>
</protein>
<dbReference type="AlphaFoldDB" id="A0A9Q3CG88"/>
<organism evidence="2 3">
    <name type="scientific">Austropuccinia psidii MF-1</name>
    <dbReference type="NCBI Taxonomy" id="1389203"/>
    <lineage>
        <taxon>Eukaryota</taxon>
        <taxon>Fungi</taxon>
        <taxon>Dikarya</taxon>
        <taxon>Basidiomycota</taxon>
        <taxon>Pucciniomycotina</taxon>
        <taxon>Pucciniomycetes</taxon>
        <taxon>Pucciniales</taxon>
        <taxon>Sphaerophragmiaceae</taxon>
        <taxon>Austropuccinia</taxon>
    </lineage>
</organism>
<evidence type="ECO:0000313" key="2">
    <source>
        <dbReference type="EMBL" id="MBW0484486.1"/>
    </source>
</evidence>
<evidence type="ECO:0000313" key="3">
    <source>
        <dbReference type="Proteomes" id="UP000765509"/>
    </source>
</evidence>
<feature type="region of interest" description="Disordered" evidence="1">
    <location>
        <begin position="29"/>
        <end position="80"/>
    </location>
</feature>
<evidence type="ECO:0000256" key="1">
    <source>
        <dbReference type="SAM" id="MobiDB-lite"/>
    </source>
</evidence>